<protein>
    <submittedName>
        <fullName evidence="1">Uncharacterized protein</fullName>
    </submittedName>
</protein>
<dbReference type="EMBL" id="CM056818">
    <property type="protein sequence ID" value="KAJ8622277.1"/>
    <property type="molecule type" value="Genomic_DNA"/>
</dbReference>
<keyword evidence="2" id="KW-1185">Reference proteome</keyword>
<accession>A0ACC2KNA9</accession>
<proteinExistence type="predicted"/>
<sequence>MDMVEAQVAAAVVRKQRVAETGGDLRTEATKVEDVVQGGGSAPGPGVERPGERDGKVREVLRKGEVVR</sequence>
<reference evidence="1 2" key="1">
    <citation type="journal article" date="2022" name="Hortic Res">
        <title>A haplotype resolved chromosomal level avocado genome allows analysis of novel avocado genes.</title>
        <authorList>
            <person name="Nath O."/>
            <person name="Fletcher S.J."/>
            <person name="Hayward A."/>
            <person name="Shaw L.M."/>
            <person name="Masouleh A.K."/>
            <person name="Furtado A."/>
            <person name="Henry R.J."/>
            <person name="Mitter N."/>
        </authorList>
    </citation>
    <scope>NUCLEOTIDE SEQUENCE [LARGE SCALE GENOMIC DNA]</scope>
    <source>
        <strain evidence="2">cv. Hass</strain>
    </source>
</reference>
<dbReference type="Proteomes" id="UP001234297">
    <property type="component" value="Chromosome 10"/>
</dbReference>
<organism evidence="1 2">
    <name type="scientific">Persea americana</name>
    <name type="common">Avocado</name>
    <dbReference type="NCBI Taxonomy" id="3435"/>
    <lineage>
        <taxon>Eukaryota</taxon>
        <taxon>Viridiplantae</taxon>
        <taxon>Streptophyta</taxon>
        <taxon>Embryophyta</taxon>
        <taxon>Tracheophyta</taxon>
        <taxon>Spermatophyta</taxon>
        <taxon>Magnoliopsida</taxon>
        <taxon>Magnoliidae</taxon>
        <taxon>Laurales</taxon>
        <taxon>Lauraceae</taxon>
        <taxon>Persea</taxon>
    </lineage>
</organism>
<gene>
    <name evidence="1" type="ORF">MRB53_030806</name>
</gene>
<comment type="caution">
    <text evidence="1">The sequence shown here is derived from an EMBL/GenBank/DDBJ whole genome shotgun (WGS) entry which is preliminary data.</text>
</comment>
<evidence type="ECO:0000313" key="2">
    <source>
        <dbReference type="Proteomes" id="UP001234297"/>
    </source>
</evidence>
<evidence type="ECO:0000313" key="1">
    <source>
        <dbReference type="EMBL" id="KAJ8622277.1"/>
    </source>
</evidence>
<name>A0ACC2KNA9_PERAE</name>